<protein>
    <submittedName>
        <fullName evidence="2">Uncharacterized protein</fullName>
    </submittedName>
</protein>
<dbReference type="GeneID" id="34461131"/>
<dbReference type="Proteomes" id="UP000184300">
    <property type="component" value="Unassembled WGS sequence"/>
</dbReference>
<keyword evidence="3" id="KW-1185">Reference proteome</keyword>
<dbReference type="AlphaFoldDB" id="A0A1L9VCC2"/>
<sequence length="199" mass="21486">MSTTGIKKRIAPATQAHYRLRSTKLRKEKGPNLPNGVADAIMREASEAHETPTVPPLDPAHQPVQIGPETPQQAQHFPSLAPENQYTGPLPAQDTPPASPTHDPPQSQLSLELHNHITAAVTSRTAQIKSTGDEVLELVSGISQKIANWEEKGLEGAASLGRDVRTLVLNFSKNLADGHPAEEREQQPHPPKNKTADTA</sequence>
<feature type="region of interest" description="Disordered" evidence="1">
    <location>
        <begin position="1"/>
        <end position="108"/>
    </location>
</feature>
<feature type="compositionally biased region" description="Polar residues" evidence="1">
    <location>
        <begin position="70"/>
        <end position="87"/>
    </location>
</feature>
<evidence type="ECO:0000313" key="3">
    <source>
        <dbReference type="Proteomes" id="UP000184300"/>
    </source>
</evidence>
<organism evidence="2 3">
    <name type="scientific">Aspergillus glaucus CBS 516.65</name>
    <dbReference type="NCBI Taxonomy" id="1160497"/>
    <lineage>
        <taxon>Eukaryota</taxon>
        <taxon>Fungi</taxon>
        <taxon>Dikarya</taxon>
        <taxon>Ascomycota</taxon>
        <taxon>Pezizomycotina</taxon>
        <taxon>Eurotiomycetes</taxon>
        <taxon>Eurotiomycetidae</taxon>
        <taxon>Eurotiales</taxon>
        <taxon>Aspergillaceae</taxon>
        <taxon>Aspergillus</taxon>
        <taxon>Aspergillus subgen. Aspergillus</taxon>
    </lineage>
</organism>
<name>A0A1L9VCC2_ASPGL</name>
<dbReference type="VEuPathDB" id="FungiDB:ASPGLDRAFT_37815"/>
<evidence type="ECO:0000313" key="2">
    <source>
        <dbReference type="EMBL" id="OJJ81492.1"/>
    </source>
</evidence>
<proteinExistence type="predicted"/>
<evidence type="ECO:0000256" key="1">
    <source>
        <dbReference type="SAM" id="MobiDB-lite"/>
    </source>
</evidence>
<feature type="compositionally biased region" description="Basic residues" evidence="1">
    <location>
        <begin position="18"/>
        <end position="27"/>
    </location>
</feature>
<feature type="region of interest" description="Disordered" evidence="1">
    <location>
        <begin position="175"/>
        <end position="199"/>
    </location>
</feature>
<dbReference type="STRING" id="1160497.A0A1L9VCC2"/>
<accession>A0A1L9VCC2</accession>
<dbReference type="RefSeq" id="XP_022398190.1">
    <property type="nucleotide sequence ID" value="XM_022544870.1"/>
</dbReference>
<reference evidence="3" key="1">
    <citation type="journal article" date="2017" name="Genome Biol.">
        <title>Comparative genomics reveals high biological diversity and specific adaptations in the industrially and medically important fungal genus Aspergillus.</title>
        <authorList>
            <person name="de Vries R.P."/>
            <person name="Riley R."/>
            <person name="Wiebenga A."/>
            <person name="Aguilar-Osorio G."/>
            <person name="Amillis S."/>
            <person name="Uchima C.A."/>
            <person name="Anderluh G."/>
            <person name="Asadollahi M."/>
            <person name="Askin M."/>
            <person name="Barry K."/>
            <person name="Battaglia E."/>
            <person name="Bayram O."/>
            <person name="Benocci T."/>
            <person name="Braus-Stromeyer S.A."/>
            <person name="Caldana C."/>
            <person name="Canovas D."/>
            <person name="Cerqueira G.C."/>
            <person name="Chen F."/>
            <person name="Chen W."/>
            <person name="Choi C."/>
            <person name="Clum A."/>
            <person name="Dos Santos R.A."/>
            <person name="Damasio A.R."/>
            <person name="Diallinas G."/>
            <person name="Emri T."/>
            <person name="Fekete E."/>
            <person name="Flipphi M."/>
            <person name="Freyberg S."/>
            <person name="Gallo A."/>
            <person name="Gournas C."/>
            <person name="Habgood R."/>
            <person name="Hainaut M."/>
            <person name="Harispe M.L."/>
            <person name="Henrissat B."/>
            <person name="Hilden K.S."/>
            <person name="Hope R."/>
            <person name="Hossain A."/>
            <person name="Karabika E."/>
            <person name="Karaffa L."/>
            <person name="Karanyi Z."/>
            <person name="Krasevec N."/>
            <person name="Kuo A."/>
            <person name="Kusch H."/>
            <person name="LaButti K."/>
            <person name="Lagendijk E.L."/>
            <person name="Lapidus A."/>
            <person name="Levasseur A."/>
            <person name="Lindquist E."/>
            <person name="Lipzen A."/>
            <person name="Logrieco A.F."/>
            <person name="MacCabe A."/>
            <person name="Maekelae M.R."/>
            <person name="Malavazi I."/>
            <person name="Melin P."/>
            <person name="Meyer V."/>
            <person name="Mielnichuk N."/>
            <person name="Miskei M."/>
            <person name="Molnar A.P."/>
            <person name="Mule G."/>
            <person name="Ngan C.Y."/>
            <person name="Orejas M."/>
            <person name="Orosz E."/>
            <person name="Ouedraogo J.P."/>
            <person name="Overkamp K.M."/>
            <person name="Park H.-S."/>
            <person name="Perrone G."/>
            <person name="Piumi F."/>
            <person name="Punt P.J."/>
            <person name="Ram A.F."/>
            <person name="Ramon A."/>
            <person name="Rauscher S."/>
            <person name="Record E."/>
            <person name="Riano-Pachon D.M."/>
            <person name="Robert V."/>
            <person name="Roehrig J."/>
            <person name="Ruller R."/>
            <person name="Salamov A."/>
            <person name="Salih N.S."/>
            <person name="Samson R.A."/>
            <person name="Sandor E."/>
            <person name="Sanguinetti M."/>
            <person name="Schuetze T."/>
            <person name="Sepcic K."/>
            <person name="Shelest E."/>
            <person name="Sherlock G."/>
            <person name="Sophianopoulou V."/>
            <person name="Squina F.M."/>
            <person name="Sun H."/>
            <person name="Susca A."/>
            <person name="Todd R.B."/>
            <person name="Tsang A."/>
            <person name="Unkles S.E."/>
            <person name="van de Wiele N."/>
            <person name="van Rossen-Uffink D."/>
            <person name="Oliveira J.V."/>
            <person name="Vesth T.C."/>
            <person name="Visser J."/>
            <person name="Yu J.-H."/>
            <person name="Zhou M."/>
            <person name="Andersen M.R."/>
            <person name="Archer D.B."/>
            <person name="Baker S.E."/>
            <person name="Benoit I."/>
            <person name="Brakhage A.A."/>
            <person name="Braus G.H."/>
            <person name="Fischer R."/>
            <person name="Frisvad J.C."/>
            <person name="Goldman G.H."/>
            <person name="Houbraken J."/>
            <person name="Oakley B."/>
            <person name="Pocsi I."/>
            <person name="Scazzocchio C."/>
            <person name="Seiboth B."/>
            <person name="vanKuyk P.A."/>
            <person name="Wortman J."/>
            <person name="Dyer P.S."/>
            <person name="Grigoriev I.V."/>
        </authorList>
    </citation>
    <scope>NUCLEOTIDE SEQUENCE [LARGE SCALE GENOMIC DNA]</scope>
    <source>
        <strain evidence="3">CBS 516.65</strain>
    </source>
</reference>
<feature type="compositionally biased region" description="Basic residues" evidence="1">
    <location>
        <begin position="1"/>
        <end position="10"/>
    </location>
</feature>
<gene>
    <name evidence="2" type="ORF">ASPGLDRAFT_37815</name>
</gene>
<dbReference type="EMBL" id="KV878905">
    <property type="protein sequence ID" value="OJJ81492.1"/>
    <property type="molecule type" value="Genomic_DNA"/>
</dbReference>
<feature type="compositionally biased region" description="Basic and acidic residues" evidence="1">
    <location>
        <begin position="41"/>
        <end position="50"/>
    </location>
</feature>